<evidence type="ECO:0000313" key="2">
    <source>
        <dbReference type="EMBL" id="GGE19608.1"/>
    </source>
</evidence>
<keyword evidence="1" id="KW-0812">Transmembrane</keyword>
<organism evidence="2 3">
    <name type="scientific">Primorskyibacter flagellatus</name>
    <dbReference type="NCBI Taxonomy" id="1387277"/>
    <lineage>
        <taxon>Bacteria</taxon>
        <taxon>Pseudomonadati</taxon>
        <taxon>Pseudomonadota</taxon>
        <taxon>Alphaproteobacteria</taxon>
        <taxon>Rhodobacterales</taxon>
        <taxon>Roseobacteraceae</taxon>
        <taxon>Primorskyibacter</taxon>
    </lineage>
</organism>
<keyword evidence="3" id="KW-1185">Reference proteome</keyword>
<accession>A0A916ZYU1</accession>
<dbReference type="EMBL" id="BMFJ01000001">
    <property type="protein sequence ID" value="GGE19608.1"/>
    <property type="molecule type" value="Genomic_DNA"/>
</dbReference>
<keyword evidence="1" id="KW-0472">Membrane</keyword>
<feature type="transmembrane region" description="Helical" evidence="1">
    <location>
        <begin position="100"/>
        <end position="123"/>
    </location>
</feature>
<dbReference type="AlphaFoldDB" id="A0A916ZYU1"/>
<proteinExistence type="predicted"/>
<dbReference type="Proteomes" id="UP000612855">
    <property type="component" value="Unassembled WGS sequence"/>
</dbReference>
<keyword evidence="1" id="KW-1133">Transmembrane helix</keyword>
<name>A0A916ZYU1_9RHOB</name>
<sequence>MTETELIDESDFQRRKTEALLAFRKAFGGDPKALEPALRRAGRRLPRRARKAGARLVGAEQMLGNPKLQQQVDAKQVNRDFDRLIAGVSGVDMKDRRKGWVLGALASLAFNLLLLFTLFVLFARWRGWL</sequence>
<reference evidence="3" key="1">
    <citation type="journal article" date="2019" name="Int. J. Syst. Evol. Microbiol.">
        <title>The Global Catalogue of Microorganisms (GCM) 10K type strain sequencing project: providing services to taxonomists for standard genome sequencing and annotation.</title>
        <authorList>
            <consortium name="The Broad Institute Genomics Platform"/>
            <consortium name="The Broad Institute Genome Sequencing Center for Infectious Disease"/>
            <person name="Wu L."/>
            <person name="Ma J."/>
        </authorList>
    </citation>
    <scope>NUCLEOTIDE SEQUENCE [LARGE SCALE GENOMIC DNA]</scope>
    <source>
        <strain evidence="3">CGMCC 1.12664</strain>
    </source>
</reference>
<evidence type="ECO:0000313" key="3">
    <source>
        <dbReference type="Proteomes" id="UP000612855"/>
    </source>
</evidence>
<gene>
    <name evidence="2" type="ORF">GCM10011360_05450</name>
</gene>
<comment type="caution">
    <text evidence="2">The sequence shown here is derived from an EMBL/GenBank/DDBJ whole genome shotgun (WGS) entry which is preliminary data.</text>
</comment>
<evidence type="ECO:0000256" key="1">
    <source>
        <dbReference type="SAM" id="Phobius"/>
    </source>
</evidence>
<protein>
    <submittedName>
        <fullName evidence="2">Uncharacterized protein</fullName>
    </submittedName>
</protein>